<dbReference type="Gene3D" id="3.90.1030.20">
    <property type="entry name" value="DNA polymerase delta, p66 (Cdc27) subunit, wHTH domain"/>
    <property type="match status" value="1"/>
</dbReference>
<feature type="compositionally biased region" description="Basic and acidic residues" evidence="5">
    <location>
        <begin position="423"/>
        <end position="433"/>
    </location>
</feature>
<evidence type="ECO:0000256" key="3">
    <source>
        <dbReference type="ARBA" id="ARBA00022705"/>
    </source>
</evidence>
<feature type="compositionally biased region" description="Basic and acidic residues" evidence="5">
    <location>
        <begin position="496"/>
        <end position="508"/>
    </location>
</feature>
<evidence type="ECO:0000256" key="1">
    <source>
        <dbReference type="ARBA" id="ARBA00004123"/>
    </source>
</evidence>
<comment type="subcellular location">
    <subcellularLocation>
        <location evidence="1">Nucleus</location>
    </subcellularLocation>
</comment>
<feature type="region of interest" description="Disordered" evidence="5">
    <location>
        <begin position="151"/>
        <end position="186"/>
    </location>
</feature>
<name>A0ABD1YNE6_9MARC</name>
<feature type="compositionally biased region" description="Gly residues" evidence="5">
    <location>
        <begin position="527"/>
        <end position="536"/>
    </location>
</feature>
<evidence type="ECO:0000256" key="2">
    <source>
        <dbReference type="ARBA" id="ARBA00017589"/>
    </source>
</evidence>
<feature type="compositionally biased region" description="Polar residues" evidence="5">
    <location>
        <begin position="405"/>
        <end position="419"/>
    </location>
</feature>
<feature type="compositionally biased region" description="Acidic residues" evidence="5">
    <location>
        <begin position="342"/>
        <end position="356"/>
    </location>
</feature>
<feature type="compositionally biased region" description="Basic and acidic residues" evidence="5">
    <location>
        <begin position="455"/>
        <end position="465"/>
    </location>
</feature>
<evidence type="ECO:0000313" key="7">
    <source>
        <dbReference type="Proteomes" id="UP001605036"/>
    </source>
</evidence>
<comment type="caution">
    <text evidence="6">The sequence shown here is derived from an EMBL/GenBank/DDBJ whole genome shotgun (WGS) entry which is preliminary data.</text>
</comment>
<feature type="compositionally biased region" description="Gly residues" evidence="5">
    <location>
        <begin position="263"/>
        <end position="272"/>
    </location>
</feature>
<reference evidence="6 7" key="1">
    <citation type="submission" date="2024-09" db="EMBL/GenBank/DDBJ databases">
        <title>Chromosome-scale assembly of Riccia fluitans.</title>
        <authorList>
            <person name="Paukszto L."/>
            <person name="Sawicki J."/>
            <person name="Karawczyk K."/>
            <person name="Piernik-Szablinska J."/>
            <person name="Szczecinska M."/>
            <person name="Mazdziarz M."/>
        </authorList>
    </citation>
    <scope>NUCLEOTIDE SEQUENCE [LARGE SCALE GENOMIC DNA]</scope>
    <source>
        <strain evidence="6">Rf_01</strain>
        <tissue evidence="6">Aerial parts of the thallus</tissue>
    </source>
</reference>
<feature type="compositionally biased region" description="Pro residues" evidence="5">
    <location>
        <begin position="286"/>
        <end position="297"/>
    </location>
</feature>
<accession>A0ABD1YNE6</accession>
<feature type="compositionally biased region" description="Basic residues" evidence="5">
    <location>
        <begin position="328"/>
        <end position="338"/>
    </location>
</feature>
<dbReference type="AlphaFoldDB" id="A0ABD1YNE6"/>
<dbReference type="FunFam" id="3.90.1030.20:FF:000002">
    <property type="entry name" value="DNA polymerase delta subunit"/>
    <property type="match status" value="1"/>
</dbReference>
<evidence type="ECO:0000256" key="5">
    <source>
        <dbReference type="SAM" id="MobiDB-lite"/>
    </source>
</evidence>
<proteinExistence type="predicted"/>
<dbReference type="EMBL" id="JBHFFA010000004">
    <property type="protein sequence ID" value="KAL2632121.1"/>
    <property type="molecule type" value="Genomic_DNA"/>
</dbReference>
<dbReference type="Pfam" id="PF09507">
    <property type="entry name" value="CDC27"/>
    <property type="match status" value="1"/>
</dbReference>
<feature type="region of interest" description="Disordered" evidence="5">
    <location>
        <begin position="209"/>
        <end position="297"/>
    </location>
</feature>
<dbReference type="InterPro" id="IPR041913">
    <property type="entry name" value="POLD3_sf"/>
</dbReference>
<keyword evidence="7" id="KW-1185">Reference proteome</keyword>
<organism evidence="6 7">
    <name type="scientific">Riccia fluitans</name>
    <dbReference type="NCBI Taxonomy" id="41844"/>
    <lineage>
        <taxon>Eukaryota</taxon>
        <taxon>Viridiplantae</taxon>
        <taxon>Streptophyta</taxon>
        <taxon>Embryophyta</taxon>
        <taxon>Marchantiophyta</taxon>
        <taxon>Marchantiopsida</taxon>
        <taxon>Marchantiidae</taxon>
        <taxon>Marchantiales</taxon>
        <taxon>Ricciaceae</taxon>
        <taxon>Riccia</taxon>
    </lineage>
</organism>
<feature type="compositionally biased region" description="Low complexity" evidence="5">
    <location>
        <begin position="510"/>
        <end position="526"/>
    </location>
</feature>
<evidence type="ECO:0000313" key="6">
    <source>
        <dbReference type="EMBL" id="KAL2632121.1"/>
    </source>
</evidence>
<dbReference type="Proteomes" id="UP001605036">
    <property type="component" value="Unassembled WGS sequence"/>
</dbReference>
<feature type="region of interest" description="Disordered" evidence="5">
    <location>
        <begin position="316"/>
        <end position="547"/>
    </location>
</feature>
<dbReference type="PANTHER" id="PTHR17598">
    <property type="entry name" value="DNA POLYMERASE DELTA SUBUNIT 3"/>
    <property type="match status" value="1"/>
</dbReference>
<dbReference type="PANTHER" id="PTHR17598:SF13">
    <property type="entry name" value="DNA POLYMERASE DELTA SUBUNIT 3"/>
    <property type="match status" value="1"/>
</dbReference>
<dbReference type="InterPro" id="IPR019038">
    <property type="entry name" value="POLD3"/>
</dbReference>
<evidence type="ECO:0000256" key="4">
    <source>
        <dbReference type="ARBA" id="ARBA00023242"/>
    </source>
</evidence>
<protein>
    <recommendedName>
        <fullName evidence="2">DNA polymerase delta subunit 3</fullName>
    </recommendedName>
</protein>
<keyword evidence="3" id="KW-0235">DNA replication</keyword>
<gene>
    <name evidence="6" type="ORF">R1flu_016807</name>
</gene>
<feature type="compositionally biased region" description="Low complexity" evidence="5">
    <location>
        <begin position="151"/>
        <end position="166"/>
    </location>
</feature>
<keyword evidence="4" id="KW-0539">Nucleus</keyword>
<feature type="compositionally biased region" description="Low complexity" evidence="5">
    <location>
        <begin position="273"/>
        <end position="285"/>
    </location>
</feature>
<dbReference type="GO" id="GO:0031981">
    <property type="term" value="C:nuclear lumen"/>
    <property type="evidence" value="ECO:0007669"/>
    <property type="project" value="UniProtKB-ARBA"/>
</dbReference>
<sequence>MGESPSSQVFFELEGLISDALQVISYKWLSRKFSISSNIAKRLLERFVTQNPQLDLEIVYAVSGYSKTDPEYYSIQLVPKSRLEGARAALKENPSVHVYSVQRCLPKDPAQLWSADFVQSLELFNEPPDVSNCLRDNRFSAVACDAIQRSLARRSSGSTSSPQASAPDIKPHVGPHTHPARPVSDVRQSSLFPKHAGVDMKPVKHEIPAASPAQVNLPPKEACSDIKPIKNEPPPGSEPNVNAPKPSILSPATGKRKASGSGPPSGGNGGGAISNLWGKAASKPKVPSPPRATEPPPAVMVAGVAEARIQAMEAGVYSDEDVEQHALSRTRKSTGRRRMIVEDDDSGNEEAAEDEEMIVRLATPDSPQDIKPQVCNGQTIPTRIGSKRSEVHPKPTTPELEPPSNILQDKNTMSHNPQPAKSVKKEEEADEKSNSIARESPGSRGGPKRKKVMHTRIDEKGREVTEVVWVTEGEESVANDQTRQLATAKHAAPTNKESDSKTSAERSRPAAKPNAAPSKAPAAKGGKSTGKSGGKHQGSIMSFFKKQ</sequence>
<dbReference type="GO" id="GO:0006260">
    <property type="term" value="P:DNA replication"/>
    <property type="evidence" value="ECO:0007669"/>
    <property type="project" value="UniProtKB-KW"/>
</dbReference>